<accession>A0AA39KSQ6</accession>
<keyword evidence="1" id="KW-1133">Transmembrane helix</keyword>
<keyword evidence="1" id="KW-0472">Membrane</keyword>
<evidence type="ECO:0000256" key="1">
    <source>
        <dbReference type="SAM" id="Phobius"/>
    </source>
</evidence>
<keyword evidence="1" id="KW-0812">Transmembrane</keyword>
<dbReference type="Proteomes" id="UP001168990">
    <property type="component" value="Unassembled WGS sequence"/>
</dbReference>
<reference evidence="2" key="2">
    <citation type="submission" date="2023-03" db="EMBL/GenBank/DDBJ databases">
        <authorList>
            <person name="Inwood S.N."/>
            <person name="Skelly J.G."/>
            <person name="Guhlin J."/>
            <person name="Harrop T.W.R."/>
            <person name="Goldson S.G."/>
            <person name="Dearden P.K."/>
        </authorList>
    </citation>
    <scope>NUCLEOTIDE SEQUENCE</scope>
    <source>
        <strain evidence="2">Irish</strain>
        <tissue evidence="2">Whole body</tissue>
    </source>
</reference>
<evidence type="ECO:0000313" key="2">
    <source>
        <dbReference type="EMBL" id="KAK0172405.1"/>
    </source>
</evidence>
<organism evidence="2 3">
    <name type="scientific">Microctonus aethiopoides</name>
    <dbReference type="NCBI Taxonomy" id="144406"/>
    <lineage>
        <taxon>Eukaryota</taxon>
        <taxon>Metazoa</taxon>
        <taxon>Ecdysozoa</taxon>
        <taxon>Arthropoda</taxon>
        <taxon>Hexapoda</taxon>
        <taxon>Insecta</taxon>
        <taxon>Pterygota</taxon>
        <taxon>Neoptera</taxon>
        <taxon>Endopterygota</taxon>
        <taxon>Hymenoptera</taxon>
        <taxon>Apocrita</taxon>
        <taxon>Ichneumonoidea</taxon>
        <taxon>Braconidae</taxon>
        <taxon>Euphorinae</taxon>
        <taxon>Microctonus</taxon>
    </lineage>
</organism>
<feature type="transmembrane region" description="Helical" evidence="1">
    <location>
        <begin position="77"/>
        <end position="100"/>
    </location>
</feature>
<feature type="transmembrane region" description="Helical" evidence="1">
    <location>
        <begin position="44"/>
        <end position="65"/>
    </location>
</feature>
<dbReference type="EMBL" id="JAQQBS010000002">
    <property type="protein sequence ID" value="KAK0172405.1"/>
    <property type="molecule type" value="Genomic_DNA"/>
</dbReference>
<gene>
    <name evidence="2" type="ORF">PV328_005724</name>
</gene>
<sequence>MEALMDYVECLNTHWLAMVSAGMYTHIREICIIGLCFEESHGPVFHPTFASVLFTFSVLSVLAEYKPWPRSLKEPPLPLLYIYEMLVATLVANLAIRAIWVPLLTVLWNLTQASSKWLIWMNSLTGLDQYQIPKGFASFMGNEDSTFFMAWCISLMSFLWMMDATESLDAILDYFSTK</sequence>
<feature type="transmembrane region" description="Helical" evidence="1">
    <location>
        <begin position="145"/>
        <end position="162"/>
    </location>
</feature>
<proteinExistence type="predicted"/>
<comment type="caution">
    <text evidence="2">The sequence shown here is derived from an EMBL/GenBank/DDBJ whole genome shotgun (WGS) entry which is preliminary data.</text>
</comment>
<evidence type="ECO:0008006" key="4">
    <source>
        <dbReference type="Google" id="ProtNLM"/>
    </source>
</evidence>
<dbReference type="AlphaFoldDB" id="A0AA39KSQ6"/>
<protein>
    <recommendedName>
        <fullName evidence="4">Transmembrane protein</fullName>
    </recommendedName>
</protein>
<reference evidence="2" key="1">
    <citation type="journal article" date="2023" name="bioRxiv">
        <title>Scaffold-level genome assemblies of two parasitoid biocontrol wasps reveal the parthenogenesis mechanism and an associated novel virus.</title>
        <authorList>
            <person name="Inwood S."/>
            <person name="Skelly J."/>
            <person name="Guhlin J."/>
            <person name="Harrop T."/>
            <person name="Goldson S."/>
            <person name="Dearden P."/>
        </authorList>
    </citation>
    <scope>NUCLEOTIDE SEQUENCE</scope>
    <source>
        <strain evidence="2">Irish</strain>
        <tissue evidence="2">Whole body</tissue>
    </source>
</reference>
<evidence type="ECO:0000313" key="3">
    <source>
        <dbReference type="Proteomes" id="UP001168990"/>
    </source>
</evidence>
<keyword evidence="3" id="KW-1185">Reference proteome</keyword>
<name>A0AA39KSQ6_9HYME</name>